<name>A0A1H6F142_9ACTN</name>
<reference evidence="1 2" key="1">
    <citation type="submission" date="2016-10" db="EMBL/GenBank/DDBJ databases">
        <authorList>
            <person name="de Groot N.N."/>
        </authorList>
    </citation>
    <scope>NUCLEOTIDE SEQUENCE [LARGE SCALE GENOMIC DNA]</scope>
    <source>
        <strain evidence="1 2">CGMCC 4.7037</strain>
    </source>
</reference>
<dbReference type="AlphaFoldDB" id="A0A1H6F142"/>
<organism evidence="1 2">
    <name type="scientific">Nonomuraea solani</name>
    <dbReference type="NCBI Taxonomy" id="1144553"/>
    <lineage>
        <taxon>Bacteria</taxon>
        <taxon>Bacillati</taxon>
        <taxon>Actinomycetota</taxon>
        <taxon>Actinomycetes</taxon>
        <taxon>Streptosporangiales</taxon>
        <taxon>Streptosporangiaceae</taxon>
        <taxon>Nonomuraea</taxon>
    </lineage>
</organism>
<dbReference type="Proteomes" id="UP000236732">
    <property type="component" value="Unassembled WGS sequence"/>
</dbReference>
<protein>
    <submittedName>
        <fullName evidence="1">Uncharacterized protein</fullName>
    </submittedName>
</protein>
<dbReference type="OrthoDB" id="4002101at2"/>
<evidence type="ECO:0000313" key="1">
    <source>
        <dbReference type="EMBL" id="SEH02899.1"/>
    </source>
</evidence>
<evidence type="ECO:0000313" key="2">
    <source>
        <dbReference type="Proteomes" id="UP000236732"/>
    </source>
</evidence>
<proteinExistence type="predicted"/>
<dbReference type="RefSeq" id="WP_103963924.1">
    <property type="nucleotide sequence ID" value="NZ_FNVT01000031.1"/>
</dbReference>
<accession>A0A1H6F142</accession>
<dbReference type="EMBL" id="FNVT01000031">
    <property type="protein sequence ID" value="SEH02899.1"/>
    <property type="molecule type" value="Genomic_DNA"/>
</dbReference>
<sequence>MPVGLATKVALGGMAGAGLAGALAPEVLFGVSFLDGDPDRIRAAADVLDDLADAIDLHFRDANAAAETVWKTSSDAAVDAFRRFWTEEFGPAVLAVSLKHRNAANACRAYADVIEKINHALKVLCWIMTVDMMFTIGYQVLTWKLFQAIMKRQALLLKITARRFVLLLLPTFSYWVADSAAYATGQVALPLGLNLLGGIKTDLSGADVRSAGHNLTTFREHFVANMVFDGVADGGAALMAKVPGLRTVATAVPLPNGMTLNTGSFVPRMAASTSYSMAMDAQHGDNPLPGSEHGLTEEEMYQKFLIHGTRSLIPRVR</sequence>
<keyword evidence="2" id="KW-1185">Reference proteome</keyword>
<gene>
    <name evidence="1" type="ORF">SAMN05444920_13111</name>
</gene>